<evidence type="ECO:0000313" key="3">
    <source>
        <dbReference type="Proteomes" id="UP000248817"/>
    </source>
</evidence>
<organism evidence="2 3">
    <name type="scientific">Aspergillus indologenus CBS 114.80</name>
    <dbReference type="NCBI Taxonomy" id="1450541"/>
    <lineage>
        <taxon>Eukaryota</taxon>
        <taxon>Fungi</taxon>
        <taxon>Dikarya</taxon>
        <taxon>Ascomycota</taxon>
        <taxon>Pezizomycotina</taxon>
        <taxon>Eurotiomycetes</taxon>
        <taxon>Eurotiomycetidae</taxon>
        <taxon>Eurotiales</taxon>
        <taxon>Aspergillaceae</taxon>
        <taxon>Aspergillus</taxon>
        <taxon>Aspergillus subgen. Circumdati</taxon>
    </lineage>
</organism>
<dbReference type="GO" id="GO:0005634">
    <property type="term" value="C:nucleus"/>
    <property type="evidence" value="ECO:0007669"/>
    <property type="project" value="TreeGrafter"/>
</dbReference>
<dbReference type="EMBL" id="KZ825470">
    <property type="protein sequence ID" value="PYI35300.1"/>
    <property type="molecule type" value="Genomic_DNA"/>
</dbReference>
<proteinExistence type="predicted"/>
<dbReference type="InterPro" id="IPR011009">
    <property type="entry name" value="Kinase-like_dom_sf"/>
</dbReference>
<dbReference type="SUPFAM" id="SSF56112">
    <property type="entry name" value="Protein kinase-like (PK-like)"/>
    <property type="match status" value="1"/>
</dbReference>
<dbReference type="PANTHER" id="PTHR44167:SF24">
    <property type="entry name" value="SERINE_THREONINE-PROTEIN KINASE CHK2"/>
    <property type="match status" value="1"/>
</dbReference>
<keyword evidence="2" id="KW-0418">Kinase</keyword>
<dbReference type="GO" id="GO:0004674">
    <property type="term" value="F:protein serine/threonine kinase activity"/>
    <property type="evidence" value="ECO:0007669"/>
    <property type="project" value="TreeGrafter"/>
</dbReference>
<evidence type="ECO:0000259" key="1">
    <source>
        <dbReference type="PROSITE" id="PS50011"/>
    </source>
</evidence>
<dbReference type="PROSITE" id="PS50011">
    <property type="entry name" value="PROTEIN_KINASE_DOM"/>
    <property type="match status" value="1"/>
</dbReference>
<keyword evidence="2" id="KW-0808">Transferase</keyword>
<dbReference type="Pfam" id="PF00069">
    <property type="entry name" value="Pkinase"/>
    <property type="match status" value="1"/>
</dbReference>
<feature type="non-terminal residue" evidence="2">
    <location>
        <position position="1"/>
    </location>
</feature>
<gene>
    <name evidence="2" type="ORF">BP00DRAFT_484098</name>
</gene>
<evidence type="ECO:0000313" key="2">
    <source>
        <dbReference type="EMBL" id="PYI35300.1"/>
    </source>
</evidence>
<name>A0A2V5J102_9EURO</name>
<dbReference type="Proteomes" id="UP000248817">
    <property type="component" value="Unassembled WGS sequence"/>
</dbReference>
<sequence length="296" mass="33620">MMEYIRAFHVPLHFALQYSWYPLVTIFKSLWKALGALRPPSHCEGSCQQSSLLRRQPGTETLQNELPTHPSNVTVIKTLRYCPPQVTSIISRGGGNFIGLINDTTVLKYPCAAGNMEGLEIEARLLEAYIDSKPSISLWQRLQWCRQAAEAVEHIHQRNIIHCDINLRNFLLDDNLDLLLADFQGMLKTEDGATILDGLSRECSKSFAPRSHGDYADRKTDLFALGSAIYFIMMGHEIFPDLSNDDDDEIAARFQNEQFPKDNHACAQITEKCWKQQYESAADLLFDIVQIQLSLK</sequence>
<reference evidence="2 3" key="1">
    <citation type="submission" date="2018-02" db="EMBL/GenBank/DDBJ databases">
        <title>The genomes of Aspergillus section Nigri reveals drivers in fungal speciation.</title>
        <authorList>
            <consortium name="DOE Joint Genome Institute"/>
            <person name="Vesth T.C."/>
            <person name="Nybo J."/>
            <person name="Theobald S."/>
            <person name="Brandl J."/>
            <person name="Frisvad J.C."/>
            <person name="Nielsen K.F."/>
            <person name="Lyhne E.K."/>
            <person name="Kogle M.E."/>
            <person name="Kuo A."/>
            <person name="Riley R."/>
            <person name="Clum A."/>
            <person name="Nolan M."/>
            <person name="Lipzen A."/>
            <person name="Salamov A."/>
            <person name="Henrissat B."/>
            <person name="Wiebenga A."/>
            <person name="De vries R.P."/>
            <person name="Grigoriev I.V."/>
            <person name="Mortensen U.H."/>
            <person name="Andersen M.R."/>
            <person name="Baker S.E."/>
        </authorList>
    </citation>
    <scope>NUCLEOTIDE SEQUENCE [LARGE SCALE GENOMIC DNA]</scope>
    <source>
        <strain evidence="2 3">CBS 114.80</strain>
    </source>
</reference>
<dbReference type="GO" id="GO:0044773">
    <property type="term" value="P:mitotic DNA damage checkpoint signaling"/>
    <property type="evidence" value="ECO:0007669"/>
    <property type="project" value="TreeGrafter"/>
</dbReference>
<dbReference type="Gene3D" id="1.10.510.10">
    <property type="entry name" value="Transferase(Phosphotransferase) domain 1"/>
    <property type="match status" value="1"/>
</dbReference>
<dbReference type="PANTHER" id="PTHR44167">
    <property type="entry name" value="OVARIAN-SPECIFIC SERINE/THREONINE-PROTEIN KINASE LOK-RELATED"/>
    <property type="match status" value="1"/>
</dbReference>
<dbReference type="InterPro" id="IPR000719">
    <property type="entry name" value="Prot_kinase_dom"/>
</dbReference>
<keyword evidence="3" id="KW-1185">Reference proteome</keyword>
<dbReference type="GO" id="GO:0005524">
    <property type="term" value="F:ATP binding"/>
    <property type="evidence" value="ECO:0007669"/>
    <property type="project" value="InterPro"/>
</dbReference>
<dbReference type="AlphaFoldDB" id="A0A2V5J102"/>
<dbReference type="GO" id="GO:0005737">
    <property type="term" value="C:cytoplasm"/>
    <property type="evidence" value="ECO:0007669"/>
    <property type="project" value="TreeGrafter"/>
</dbReference>
<protein>
    <submittedName>
        <fullName evidence="2">Kinase-like protein</fullName>
    </submittedName>
</protein>
<accession>A0A2V5J102</accession>
<feature type="domain" description="Protein kinase" evidence="1">
    <location>
        <begin position="1"/>
        <end position="296"/>
    </location>
</feature>